<evidence type="ECO:0000256" key="2">
    <source>
        <dbReference type="ARBA" id="ARBA00022490"/>
    </source>
</evidence>
<accession>A0A9P0F1T7</accession>
<keyword evidence="2" id="KW-0963">Cytoplasm</keyword>
<keyword evidence="9" id="KW-1185">Reference proteome</keyword>
<dbReference type="GO" id="GO:0030488">
    <property type="term" value="P:tRNA methylation"/>
    <property type="evidence" value="ECO:0007669"/>
    <property type="project" value="TreeGrafter"/>
</dbReference>
<gene>
    <name evidence="8" type="ORF">BEMITA_LOCUS7239</name>
</gene>
<dbReference type="GO" id="GO:0005737">
    <property type="term" value="C:cytoplasm"/>
    <property type="evidence" value="ECO:0007669"/>
    <property type="project" value="UniProtKB-SubCell"/>
</dbReference>
<evidence type="ECO:0000256" key="3">
    <source>
        <dbReference type="ARBA" id="ARBA00022574"/>
    </source>
</evidence>
<evidence type="ECO:0000313" key="9">
    <source>
        <dbReference type="Proteomes" id="UP001152759"/>
    </source>
</evidence>
<evidence type="ECO:0000256" key="6">
    <source>
        <dbReference type="ARBA" id="ARBA00038255"/>
    </source>
</evidence>
<dbReference type="Pfam" id="PF00400">
    <property type="entry name" value="WD40"/>
    <property type="match status" value="3"/>
</dbReference>
<dbReference type="PANTHER" id="PTHR14344:SF3">
    <property type="entry name" value="WD REPEAT-CONTAINING PROTEIN 6"/>
    <property type="match status" value="1"/>
</dbReference>
<dbReference type="SMART" id="SM00320">
    <property type="entry name" value="WD40"/>
    <property type="match status" value="11"/>
</dbReference>
<dbReference type="InterPro" id="IPR001680">
    <property type="entry name" value="WD40_rpt"/>
</dbReference>
<dbReference type="Proteomes" id="UP001152759">
    <property type="component" value="Chromosome 4"/>
</dbReference>
<keyword evidence="3" id="KW-0853">WD repeat</keyword>
<evidence type="ECO:0000256" key="7">
    <source>
        <dbReference type="ARBA" id="ARBA00040154"/>
    </source>
</evidence>
<keyword evidence="5" id="KW-0677">Repeat</keyword>
<proteinExistence type="inferred from homology"/>
<evidence type="ECO:0000313" key="8">
    <source>
        <dbReference type="EMBL" id="CAH0388321.1"/>
    </source>
</evidence>
<dbReference type="PANTHER" id="PTHR14344">
    <property type="entry name" value="WD REPEAT PROTEIN"/>
    <property type="match status" value="1"/>
</dbReference>
<evidence type="ECO:0000256" key="4">
    <source>
        <dbReference type="ARBA" id="ARBA00022694"/>
    </source>
</evidence>
<dbReference type="Gene3D" id="2.130.10.10">
    <property type="entry name" value="YVTN repeat-like/Quinoprotein amine dehydrogenase"/>
    <property type="match status" value="5"/>
</dbReference>
<evidence type="ECO:0000256" key="1">
    <source>
        <dbReference type="ARBA" id="ARBA00004496"/>
    </source>
</evidence>
<protein>
    <recommendedName>
        <fullName evidence="7">tRNA (34-2'-O)-methyltransferase regulator WDR6</fullName>
    </recommendedName>
</protein>
<evidence type="ECO:0000256" key="5">
    <source>
        <dbReference type="ARBA" id="ARBA00022737"/>
    </source>
</evidence>
<sequence>MAAEAQVSEVPIERRFFKSLFSRCRVSCVKFLDHFIIAGVGDVLHIYNINTKKIESKKQILQGQNIYGITFLEDSSEVSSRAIIWGGKEFSMVSVSFNGTINVTVIDTWLDNIWIWDVKWFDANSFLTVGMNNSVTLWKCSSKSKESIAYCEDQCIVYSGKIIGASWTTCVILVGTVMQNILIWKPTDAISPTLFTLKGHKGAIFSVNYCPKSNLIVSTSDDRTVRFWKVNFKTENDWTTANIALTSTIFGHTARVWQSAILNDSKNKNIISVGEDGMLCAWTEKGENTMRKEAHQGASICAVDVNASAGLIVTGGADGGLCLWSVTNTSEVETNHIDFNFDSCLADIHEINKPQQSAKCDTSESVILGKELSKEFNSLSPFSSLSVCRATSEETSASSDLLKNFSMTNSTNSLLDGCAFCPSAFRCSNLKSLVLVKSGNVIASLDKGFLLGSSLNSVKWKLLFYDRRFSNYHLLSVSTSRKFVSLASICGTVLLFQDNSSYGTVKITLLSEVQISSSKIFSIHWLSDEIFVTCVAEGLLELWHRIDENDSTVVERHEECVLPASKERWLTCASLSGLHLLCGDRIGSIYFYNLETSMNVSQTFKKIHQGGVCDVRWNEETGEAYSIGRDGYIRHWTKNDDKLELLLTEKLPIKWPTRIFLNQTLGIIVHGFTANQVIVWSYNERKILLREECGGGHRSWDCILNEKLVLVWIKDKSVHVKCYPVDNFSNSVLLEGFHCKEINSLTVCKTISEDGEHFDILLTGSEDTTLRISSITSLNLDSQSNFFDQCVVRSHVSSIRALASITWGREETLNNQHSEDSTTFSSGNIEYLIVSAGGRAQIKVTSLTMAASKIKKMVELASHMLRGDDRSRRTEKQDSGEPEARYMAVDVVCLSRRAVFIFTACSDGVIRIFHFSDDSRKISVVAEIYYHEACILGIRIKQINKDDQKKVFRFLMLTMTTEGIVAVWEIVAKSSSMDKLSCGYTIQSPTTPLFTFHAHQSGINSHDLQPLGDAFILATGGDDTAITLSYFLLDEKCLVKQFTFDCAHEAQVSGILFCRDNPWIFTTSTDQRIILWAYTYGTNLSLQYVAEYQSVIADIHGLSFLDPFKYTVCVYGCGLELVTFEKEIYMNSVRKEEESLSPLQE</sequence>
<dbReference type="EMBL" id="OU963865">
    <property type="protein sequence ID" value="CAH0388321.1"/>
    <property type="molecule type" value="Genomic_DNA"/>
</dbReference>
<dbReference type="InterPro" id="IPR051973">
    <property type="entry name" value="tRNA_Anticodon_Mtase-Reg"/>
</dbReference>
<dbReference type="InterPro" id="IPR036322">
    <property type="entry name" value="WD40_repeat_dom_sf"/>
</dbReference>
<comment type="similarity">
    <text evidence="6">Belongs to the WD repeat WDR6 family.</text>
</comment>
<dbReference type="AlphaFoldDB" id="A0A9P0F1T7"/>
<comment type="subcellular location">
    <subcellularLocation>
        <location evidence="1">Cytoplasm</location>
    </subcellularLocation>
</comment>
<keyword evidence="4" id="KW-0819">tRNA processing</keyword>
<name>A0A9P0F1T7_BEMTA</name>
<organism evidence="8 9">
    <name type="scientific">Bemisia tabaci</name>
    <name type="common">Sweetpotato whitefly</name>
    <name type="synonym">Aleurodes tabaci</name>
    <dbReference type="NCBI Taxonomy" id="7038"/>
    <lineage>
        <taxon>Eukaryota</taxon>
        <taxon>Metazoa</taxon>
        <taxon>Ecdysozoa</taxon>
        <taxon>Arthropoda</taxon>
        <taxon>Hexapoda</taxon>
        <taxon>Insecta</taxon>
        <taxon>Pterygota</taxon>
        <taxon>Neoptera</taxon>
        <taxon>Paraneoptera</taxon>
        <taxon>Hemiptera</taxon>
        <taxon>Sternorrhyncha</taxon>
        <taxon>Aleyrodoidea</taxon>
        <taxon>Aleyrodidae</taxon>
        <taxon>Aleyrodinae</taxon>
        <taxon>Bemisia</taxon>
    </lineage>
</organism>
<dbReference type="SUPFAM" id="SSF50978">
    <property type="entry name" value="WD40 repeat-like"/>
    <property type="match status" value="4"/>
</dbReference>
<reference evidence="8" key="1">
    <citation type="submission" date="2021-12" db="EMBL/GenBank/DDBJ databases">
        <authorList>
            <person name="King R."/>
        </authorList>
    </citation>
    <scope>NUCLEOTIDE SEQUENCE</scope>
</reference>
<dbReference type="InterPro" id="IPR015943">
    <property type="entry name" value="WD40/YVTN_repeat-like_dom_sf"/>
</dbReference>
<dbReference type="KEGG" id="btab:109034379"/>